<dbReference type="Pfam" id="PF00067">
    <property type="entry name" value="p450"/>
    <property type="match status" value="1"/>
</dbReference>
<keyword evidence="5 7" id="KW-0408">Iron</keyword>
<dbReference type="InterPro" id="IPR036396">
    <property type="entry name" value="Cyt_P450_sf"/>
</dbReference>
<feature type="binding site" description="axial binding residue" evidence="7">
    <location>
        <position position="443"/>
    </location>
    <ligand>
        <name>heme</name>
        <dbReference type="ChEBI" id="CHEBI:30413"/>
    </ligand>
    <ligandPart>
        <name>Fe</name>
        <dbReference type="ChEBI" id="CHEBI:18248"/>
    </ligandPart>
</feature>
<evidence type="ECO:0000256" key="3">
    <source>
        <dbReference type="ARBA" id="ARBA00022723"/>
    </source>
</evidence>
<dbReference type="EMBL" id="GG662663">
    <property type="protein sequence ID" value="EDK31642.2"/>
    <property type="molecule type" value="Genomic_DNA"/>
</dbReference>
<evidence type="ECO:0000256" key="2">
    <source>
        <dbReference type="ARBA" id="ARBA00022617"/>
    </source>
</evidence>
<dbReference type="GO" id="GO:0020037">
    <property type="term" value="F:heme binding"/>
    <property type="evidence" value="ECO:0007669"/>
    <property type="project" value="InterPro"/>
</dbReference>
<protein>
    <submittedName>
        <fullName evidence="9">Cytochrome P450 family monooxygenase</fullName>
    </submittedName>
</protein>
<evidence type="ECO:0000256" key="7">
    <source>
        <dbReference type="PIRSR" id="PIRSR602401-1"/>
    </source>
</evidence>
<evidence type="ECO:0000313" key="10">
    <source>
        <dbReference type="Proteomes" id="UP000009168"/>
    </source>
</evidence>
<dbReference type="GO" id="GO:0005506">
    <property type="term" value="F:iron ion binding"/>
    <property type="evidence" value="ECO:0007669"/>
    <property type="project" value="InterPro"/>
</dbReference>
<evidence type="ECO:0000256" key="6">
    <source>
        <dbReference type="ARBA" id="ARBA00023033"/>
    </source>
</evidence>
<dbReference type="SUPFAM" id="SSF48264">
    <property type="entry name" value="Cytochrome P450"/>
    <property type="match status" value="1"/>
</dbReference>
<evidence type="ECO:0000256" key="5">
    <source>
        <dbReference type="ARBA" id="ARBA00023004"/>
    </source>
</evidence>
<keyword evidence="3 7" id="KW-0479">Metal-binding</keyword>
<dbReference type="PANTHER" id="PTHR24291">
    <property type="entry name" value="CYTOCHROME P450 FAMILY 4"/>
    <property type="match status" value="1"/>
</dbReference>
<reference evidence="10" key="1">
    <citation type="journal article" date="2006" name="PLoS Biol.">
        <title>Macronuclear genome sequence of the ciliate Tetrahymena thermophila, a model eukaryote.</title>
        <authorList>
            <person name="Eisen J.A."/>
            <person name="Coyne R.S."/>
            <person name="Wu M."/>
            <person name="Wu D."/>
            <person name="Thiagarajan M."/>
            <person name="Wortman J.R."/>
            <person name="Badger J.H."/>
            <person name="Ren Q."/>
            <person name="Amedeo P."/>
            <person name="Jones K.M."/>
            <person name="Tallon L.J."/>
            <person name="Delcher A.L."/>
            <person name="Salzberg S.L."/>
            <person name="Silva J.C."/>
            <person name="Haas B.J."/>
            <person name="Majoros W.H."/>
            <person name="Farzad M."/>
            <person name="Carlton J.M."/>
            <person name="Smith R.K. Jr."/>
            <person name="Garg J."/>
            <person name="Pearlman R.E."/>
            <person name="Karrer K.M."/>
            <person name="Sun L."/>
            <person name="Manning G."/>
            <person name="Elde N.C."/>
            <person name="Turkewitz A.P."/>
            <person name="Asai D.J."/>
            <person name="Wilkes D.E."/>
            <person name="Wang Y."/>
            <person name="Cai H."/>
            <person name="Collins K."/>
            <person name="Stewart B.A."/>
            <person name="Lee S.R."/>
            <person name="Wilamowska K."/>
            <person name="Weinberg Z."/>
            <person name="Ruzzo W.L."/>
            <person name="Wloga D."/>
            <person name="Gaertig J."/>
            <person name="Frankel J."/>
            <person name="Tsao C.-C."/>
            <person name="Gorovsky M.A."/>
            <person name="Keeling P.J."/>
            <person name="Waller R.F."/>
            <person name="Patron N.J."/>
            <person name="Cherry J.M."/>
            <person name="Stover N.A."/>
            <person name="Krieger C.J."/>
            <person name="del Toro C."/>
            <person name="Ryder H.F."/>
            <person name="Williamson S.C."/>
            <person name="Barbeau R.A."/>
            <person name="Hamilton E.P."/>
            <person name="Orias E."/>
        </authorList>
    </citation>
    <scope>NUCLEOTIDE SEQUENCE [LARGE SCALE GENOMIC DNA]</scope>
    <source>
        <strain evidence="10">SB210</strain>
    </source>
</reference>
<dbReference type="PANTHER" id="PTHR24291:SF50">
    <property type="entry name" value="BIFUNCTIONAL ALBAFLAVENONE MONOOXYGENASE_TERPENE SYNTHASE"/>
    <property type="match status" value="1"/>
</dbReference>
<organism evidence="9 10">
    <name type="scientific">Tetrahymena thermophila (strain SB210)</name>
    <dbReference type="NCBI Taxonomy" id="312017"/>
    <lineage>
        <taxon>Eukaryota</taxon>
        <taxon>Sar</taxon>
        <taxon>Alveolata</taxon>
        <taxon>Ciliophora</taxon>
        <taxon>Intramacronucleata</taxon>
        <taxon>Oligohymenophorea</taxon>
        <taxon>Hymenostomatida</taxon>
        <taxon>Tetrahymenina</taxon>
        <taxon>Tetrahymenidae</taxon>
        <taxon>Tetrahymena</taxon>
    </lineage>
</organism>
<keyword evidence="4 8" id="KW-0560">Oxidoreductase</keyword>
<evidence type="ECO:0000256" key="1">
    <source>
        <dbReference type="ARBA" id="ARBA00010617"/>
    </source>
</evidence>
<dbReference type="Gene3D" id="1.10.630.10">
    <property type="entry name" value="Cytochrome P450"/>
    <property type="match status" value="1"/>
</dbReference>
<dbReference type="PRINTS" id="PR00385">
    <property type="entry name" value="P450"/>
</dbReference>
<evidence type="ECO:0000313" key="9">
    <source>
        <dbReference type="EMBL" id="EDK31642.2"/>
    </source>
</evidence>
<dbReference type="InParanoid" id="A4VDN0"/>
<comment type="similarity">
    <text evidence="1 8">Belongs to the cytochrome P450 family.</text>
</comment>
<dbReference type="InterPro" id="IPR001128">
    <property type="entry name" value="Cyt_P450"/>
</dbReference>
<keyword evidence="10" id="KW-1185">Reference proteome</keyword>
<dbReference type="STRING" id="312017.A4VDN0"/>
<dbReference type="Proteomes" id="UP000009168">
    <property type="component" value="Unassembled WGS sequence"/>
</dbReference>
<dbReference type="CDD" id="cd20621">
    <property type="entry name" value="CYP5011A1-like"/>
    <property type="match status" value="1"/>
</dbReference>
<dbReference type="InterPro" id="IPR002401">
    <property type="entry name" value="Cyt_P450_E_grp-I"/>
</dbReference>
<dbReference type="OrthoDB" id="1470350at2759"/>
<gene>
    <name evidence="9" type="ORF">TTHERM_00437538</name>
</gene>
<sequence>MIFYFILIALGIYCYYYLVKPFKIFNKYKKQGEGFFFPLIGEFLLQNSCFEKFGDVDYIYKHINDNPANQKKMFVENIGKNIKIKLTSIDMMKDFYSYLGDKLTIDTFYTQNFKRIFGNGLIFSQGERWKNMRKMFSPAFHFEYLKNLSSSIEKIVDNALLEHINQDELQNVNIINLIFDMTSQVVFFSFLGDNLQDIKFKGKSLAQAITHILSALSNQVMELGYLVFGAKYLKLGIFKQHRELENYLQEFKSFFLDIIKSKKEELQKEFQETGDIQQNCVLSILIKENNIQNLSDSDLLDNLMTFFIGGTDTTSHLIAMAIYYVCQNEHFYSMTQKEVDYYKQDKSKSMQDLPFMNAVIKETLRIYGPGNKSFDQKVTEDIMINNIKIEKDIVLTSYVNSVHRDPQIYKDPHTFRPQRWINQETNDLPSYAFIPFSSGKKNCIGQHLAMIEARIILFKFFDYFDIEPQKDYVLKIKYGLLPQPVNPLLFNLKTRQNNID</sequence>
<dbReference type="GeneID" id="7843327"/>
<keyword evidence="6 8" id="KW-0503">Monooxygenase</keyword>
<dbReference type="InterPro" id="IPR050196">
    <property type="entry name" value="Cytochrome_P450_Monoox"/>
</dbReference>
<dbReference type="AlphaFoldDB" id="A4VDN0"/>
<accession>A4VDN0</accession>
<comment type="cofactor">
    <cofactor evidence="7">
        <name>heme</name>
        <dbReference type="ChEBI" id="CHEBI:30413"/>
    </cofactor>
</comment>
<dbReference type="InterPro" id="IPR017972">
    <property type="entry name" value="Cyt_P450_CS"/>
</dbReference>
<evidence type="ECO:0000256" key="4">
    <source>
        <dbReference type="ARBA" id="ARBA00023002"/>
    </source>
</evidence>
<dbReference type="eggNOG" id="KOG0157">
    <property type="taxonomic scope" value="Eukaryota"/>
</dbReference>
<keyword evidence="2 7" id="KW-0349">Heme</keyword>
<dbReference type="GO" id="GO:0016705">
    <property type="term" value="F:oxidoreductase activity, acting on paired donors, with incorporation or reduction of molecular oxygen"/>
    <property type="evidence" value="ECO:0007669"/>
    <property type="project" value="InterPro"/>
</dbReference>
<evidence type="ECO:0000256" key="8">
    <source>
        <dbReference type="RuleBase" id="RU000461"/>
    </source>
</evidence>
<dbReference type="PRINTS" id="PR00463">
    <property type="entry name" value="EP450I"/>
</dbReference>
<dbReference type="PROSITE" id="PS00086">
    <property type="entry name" value="CYTOCHROME_P450"/>
    <property type="match status" value="1"/>
</dbReference>
<dbReference type="HOGENOM" id="CLU_001570_5_1_1"/>
<proteinExistence type="inferred from homology"/>
<dbReference type="RefSeq" id="XP_001470844.2">
    <property type="nucleotide sequence ID" value="XM_001470794.2"/>
</dbReference>
<dbReference type="GO" id="GO:0004497">
    <property type="term" value="F:monooxygenase activity"/>
    <property type="evidence" value="ECO:0007669"/>
    <property type="project" value="UniProtKB-KW"/>
</dbReference>
<dbReference type="KEGG" id="tet:TTHERM_00437538"/>
<name>A4VDN0_TETTS</name>